<dbReference type="Proteomes" id="UP000727506">
    <property type="component" value="Unassembled WGS sequence"/>
</dbReference>
<feature type="non-terminal residue" evidence="3">
    <location>
        <position position="1"/>
    </location>
</feature>
<name>A0A943Z7I0_9ACTN</name>
<organism evidence="3 4">
    <name type="scientific">Slackia piriformis</name>
    <dbReference type="NCBI Taxonomy" id="626934"/>
    <lineage>
        <taxon>Bacteria</taxon>
        <taxon>Bacillati</taxon>
        <taxon>Actinomycetota</taxon>
        <taxon>Coriobacteriia</taxon>
        <taxon>Eggerthellales</taxon>
        <taxon>Eggerthellaceae</taxon>
        <taxon>Slackia</taxon>
    </lineage>
</organism>
<proteinExistence type="predicted"/>
<feature type="transmembrane region" description="Helical" evidence="2">
    <location>
        <begin position="739"/>
        <end position="759"/>
    </location>
</feature>
<keyword evidence="2" id="KW-0812">Transmembrane</keyword>
<gene>
    <name evidence="3" type="ORF">KH142_04235</name>
</gene>
<keyword evidence="2" id="KW-1133">Transmembrane helix</keyword>
<keyword evidence="2" id="KW-0472">Membrane</keyword>
<accession>A0A943Z7I0</accession>
<evidence type="ECO:0000256" key="2">
    <source>
        <dbReference type="SAM" id="Phobius"/>
    </source>
</evidence>
<protein>
    <recommendedName>
        <fullName evidence="5">DUF11 domain-containing protein</fullName>
    </recommendedName>
</protein>
<comment type="caution">
    <text evidence="3">The sequence shown here is derived from an EMBL/GenBank/DDBJ whole genome shotgun (WGS) entry which is preliminary data.</text>
</comment>
<evidence type="ECO:0000313" key="4">
    <source>
        <dbReference type="Proteomes" id="UP000727506"/>
    </source>
</evidence>
<feature type="compositionally biased region" description="Acidic residues" evidence="1">
    <location>
        <begin position="555"/>
        <end position="575"/>
    </location>
</feature>
<dbReference type="EMBL" id="JAGZSV010000055">
    <property type="protein sequence ID" value="MBS6940684.1"/>
    <property type="molecule type" value="Genomic_DNA"/>
</dbReference>
<evidence type="ECO:0008006" key="5">
    <source>
        <dbReference type="Google" id="ProtNLM"/>
    </source>
</evidence>
<sequence length="789" mass="83886">YEGHEVFQPGVYLSTYWKSLSDAAEGFQNFNFYTVGLSNLTVHVEFVKAGTDEPMEMKGHATCIDLDTTQALEFGGSITGARIVEGNDVLYLENDGTRVTSKFVYLSTDGWKHPDEYKKGLVETFYDTTGENRGKAAEYRFFSGWCENELESGSNPDPQSFFALTPDFLTAPNPDENPAGQTEVVKTADKTEGVALGDEVEYTVDFKAHEQGVNCRVGYRYSALEIVDTLPAEMSYVDGSGYLADENGSPIEGAGVVVVDAGQHTAAPPQNDNGTDSLPVAEQDADRNDAGTQNDGNEENAGDNAVRFVFDKEYLGSMPMKGEHYRFMFKAKLASYPADGGLSVRNSSYALINAKGKTPSNDVDTGIVKPALSLEKRSDKATYEPEETAHYTLDIAQSEENATAENIVVHDAMTQPGIAEIIEGSVTVTNPEGEKTAAEPSYLRDDEELIVGFSLETDADLAFGETMTVAYDALMHTPDETLENEAGVAADGLPETTDVNTVDIVAPDSRKPAVLLEKDADKDTVRIGETATYRIVATVGEQSDAALPDEHSDAETDATEPSDENEPDGADDAEENSGTATNGGAPDEPGNPDGLDGAEGSIANVVISDNSLPEGMPIDFESITARVNGATVDRFEPSIEGNGFSARFEALRVGDCVEITYDARANDASIAGSTVVNTAVLTADNLEKPLSDDARVAIASEEQAETPPAQEPSPDKGSTPPESPAGGKFVKTGDIVATGLPLVLAGAGAAVAALLVCILKKRRENDTAQRSCALARAAEYGAASDTSER</sequence>
<dbReference type="Gene3D" id="2.60.40.740">
    <property type="match status" value="2"/>
</dbReference>
<reference evidence="3" key="1">
    <citation type="submission" date="2021-02" db="EMBL/GenBank/DDBJ databases">
        <title>Infant gut strain persistence is associated with maternal origin, phylogeny, and functional potential including surface adhesion and iron acquisition.</title>
        <authorList>
            <person name="Lou Y.C."/>
        </authorList>
    </citation>
    <scope>NUCLEOTIDE SEQUENCE</scope>
    <source>
        <strain evidence="3">L2_039_000G1_dasL2_039_000G1_concoct_11</strain>
    </source>
</reference>
<evidence type="ECO:0000256" key="1">
    <source>
        <dbReference type="SAM" id="MobiDB-lite"/>
    </source>
</evidence>
<evidence type="ECO:0000313" key="3">
    <source>
        <dbReference type="EMBL" id="MBS6940684.1"/>
    </source>
</evidence>
<feature type="region of interest" description="Disordered" evidence="1">
    <location>
        <begin position="701"/>
        <end position="730"/>
    </location>
</feature>
<feature type="region of interest" description="Disordered" evidence="1">
    <location>
        <begin position="264"/>
        <end position="303"/>
    </location>
</feature>
<feature type="region of interest" description="Disordered" evidence="1">
    <location>
        <begin position="539"/>
        <end position="599"/>
    </location>
</feature>
<dbReference type="AlphaFoldDB" id="A0A943Z7I0"/>